<dbReference type="Proteomes" id="UP000591941">
    <property type="component" value="Unassembled WGS sequence"/>
</dbReference>
<dbReference type="PANTHER" id="PTHR47036:SF1">
    <property type="entry name" value="COBALT-FACTOR III C(17)-METHYLTRANSFERASE-RELATED"/>
    <property type="match status" value="1"/>
</dbReference>
<comment type="caution">
    <text evidence="7">The sequence shown here is derived from an EMBL/GenBank/DDBJ whole genome shotgun (WGS) entry which is preliminary data.</text>
</comment>
<gene>
    <name evidence="7" type="ORF">HNR45_000293</name>
</gene>
<dbReference type="Pfam" id="PF00590">
    <property type="entry name" value="TP_methylase"/>
    <property type="match status" value="1"/>
</dbReference>
<feature type="domain" description="Tetrapyrrole methylase" evidence="6">
    <location>
        <begin position="33"/>
        <end position="242"/>
    </location>
</feature>
<dbReference type="InterPro" id="IPR014777">
    <property type="entry name" value="4pyrrole_Mease_sub1"/>
</dbReference>
<sequence length="274" mass="29478">MRNSSHSEDQKVTAAFTENKISTNDGGNCRGYIAVVGIGPGHAAELTPRAHDAIRDAEIVVGYHTYMKLIDDLISDKEQVGTGMKQEVDRCQRAVELASQGKRVVVVSSGDPGVYGMAGLVLELIDKLPAQAHPDCEIIPGLTAGNTAGAILGAPLMHDYAVISLSDLLTPWDLIKKRARLAGEGDFVIVLYNPRSRGRAKHLDEICDILLTIKDPQTPAGIVRKAGRAGMSYTITTLAELAAQDVDMQSTVIIGNSRTFVKNGRMITPRGYEL</sequence>
<evidence type="ECO:0000313" key="8">
    <source>
        <dbReference type="Proteomes" id="UP000591941"/>
    </source>
</evidence>
<comment type="pathway">
    <text evidence="1">Cofactor biosynthesis; adenosylcobalamin biosynthesis.</text>
</comment>
<dbReference type="EC" id="2.1.1.131" evidence="7"/>
<evidence type="ECO:0000256" key="1">
    <source>
        <dbReference type="ARBA" id="ARBA00004953"/>
    </source>
</evidence>
<evidence type="ECO:0000256" key="3">
    <source>
        <dbReference type="ARBA" id="ARBA00022603"/>
    </source>
</evidence>
<dbReference type="OrthoDB" id="9772960at2"/>
<proteinExistence type="predicted"/>
<keyword evidence="4 7" id="KW-0808">Transferase</keyword>
<evidence type="ECO:0000256" key="2">
    <source>
        <dbReference type="ARBA" id="ARBA00022573"/>
    </source>
</evidence>
<dbReference type="InterPro" id="IPR006363">
    <property type="entry name" value="Cbl_synth_CobJ/CibH_dom"/>
</dbReference>
<dbReference type="GO" id="GO:0030789">
    <property type="term" value="F:precorrin-3B C17-methyltransferase activity"/>
    <property type="evidence" value="ECO:0007669"/>
    <property type="project" value="UniProtKB-EC"/>
</dbReference>
<organism evidence="7 8">
    <name type="scientific">Negativicoccus succinicivorans</name>
    <dbReference type="NCBI Taxonomy" id="620903"/>
    <lineage>
        <taxon>Bacteria</taxon>
        <taxon>Bacillati</taxon>
        <taxon>Bacillota</taxon>
        <taxon>Negativicutes</taxon>
        <taxon>Veillonellales</taxon>
        <taxon>Veillonellaceae</taxon>
        <taxon>Negativicoccus</taxon>
    </lineage>
</organism>
<dbReference type="SUPFAM" id="SSF53790">
    <property type="entry name" value="Tetrapyrrole methylase"/>
    <property type="match status" value="1"/>
</dbReference>
<keyword evidence="5" id="KW-0949">S-adenosyl-L-methionine</keyword>
<evidence type="ECO:0000256" key="4">
    <source>
        <dbReference type="ARBA" id="ARBA00022679"/>
    </source>
</evidence>
<dbReference type="InterPro" id="IPR014776">
    <property type="entry name" value="4pyrrole_Mease_sub2"/>
</dbReference>
<keyword evidence="2" id="KW-0169">Cobalamin biosynthesis</keyword>
<accession>A0A841R1J6</accession>
<dbReference type="Gene3D" id="3.30.950.10">
    <property type="entry name" value="Methyltransferase, Cobalt-precorrin-4 Transmethylase, Domain 2"/>
    <property type="match status" value="1"/>
</dbReference>
<dbReference type="UniPathway" id="UPA00148"/>
<reference evidence="7 8" key="1">
    <citation type="submission" date="2020-08" db="EMBL/GenBank/DDBJ databases">
        <title>Genomic Encyclopedia of Type Strains, Phase IV (KMG-IV): sequencing the most valuable type-strain genomes for metagenomic binning, comparative biology and taxonomic classification.</title>
        <authorList>
            <person name="Goeker M."/>
        </authorList>
    </citation>
    <scope>NUCLEOTIDE SEQUENCE [LARGE SCALE GENOMIC DNA]</scope>
    <source>
        <strain evidence="7 8">DSM 21255</strain>
    </source>
</reference>
<evidence type="ECO:0000259" key="6">
    <source>
        <dbReference type="Pfam" id="PF00590"/>
    </source>
</evidence>
<dbReference type="GO" id="GO:0009236">
    <property type="term" value="P:cobalamin biosynthetic process"/>
    <property type="evidence" value="ECO:0007669"/>
    <property type="project" value="UniProtKB-UniPathway"/>
</dbReference>
<dbReference type="CDD" id="cd11646">
    <property type="entry name" value="Precorrin_3B_C17_MT"/>
    <property type="match status" value="1"/>
</dbReference>
<dbReference type="InterPro" id="IPR051810">
    <property type="entry name" value="Precorrin_MeTrfase"/>
</dbReference>
<dbReference type="GO" id="GO:0032259">
    <property type="term" value="P:methylation"/>
    <property type="evidence" value="ECO:0007669"/>
    <property type="project" value="UniProtKB-KW"/>
</dbReference>
<keyword evidence="3 7" id="KW-0489">Methyltransferase</keyword>
<name>A0A841R1J6_9FIRM</name>
<keyword evidence="8" id="KW-1185">Reference proteome</keyword>
<evidence type="ECO:0000313" key="7">
    <source>
        <dbReference type="EMBL" id="MBB6477271.1"/>
    </source>
</evidence>
<dbReference type="AlphaFoldDB" id="A0A841R1J6"/>
<dbReference type="InterPro" id="IPR035996">
    <property type="entry name" value="4pyrrol_Methylase_sf"/>
</dbReference>
<evidence type="ECO:0000256" key="5">
    <source>
        <dbReference type="ARBA" id="ARBA00022691"/>
    </source>
</evidence>
<dbReference type="Gene3D" id="3.40.1010.10">
    <property type="entry name" value="Cobalt-precorrin-4 Transmethylase, Domain 1"/>
    <property type="match status" value="1"/>
</dbReference>
<dbReference type="EMBL" id="JACHHI010000001">
    <property type="protein sequence ID" value="MBB6477271.1"/>
    <property type="molecule type" value="Genomic_DNA"/>
</dbReference>
<dbReference type="InterPro" id="IPR000878">
    <property type="entry name" value="4pyrrol_Mease"/>
</dbReference>
<dbReference type="NCBIfam" id="TIGR01466">
    <property type="entry name" value="cobJ_cbiH"/>
    <property type="match status" value="1"/>
</dbReference>
<dbReference type="PANTHER" id="PTHR47036">
    <property type="entry name" value="COBALT-FACTOR III C(17)-METHYLTRANSFERASE-RELATED"/>
    <property type="match status" value="1"/>
</dbReference>
<protein>
    <submittedName>
        <fullName evidence="7">Precorrin-3B C17-methyltransferase</fullName>
        <ecNumber evidence="7">2.1.1.131</ecNumber>
    </submittedName>
</protein>